<keyword evidence="2 8" id="KW-0963">Cytoplasm</keyword>
<keyword evidence="4 8" id="KW-0819">tRNA processing</keyword>
<dbReference type="PANTHER" id="PTHR43033:SF1">
    <property type="entry name" value="TRNA(ILE)-LYSIDINE SYNTHASE-RELATED"/>
    <property type="match status" value="1"/>
</dbReference>
<keyword evidence="5 8" id="KW-0547">Nucleotide-binding</keyword>
<dbReference type="InterPro" id="IPR014729">
    <property type="entry name" value="Rossmann-like_a/b/a_fold"/>
</dbReference>
<proteinExistence type="inferred from homology"/>
<organism evidence="10 11">
    <name type="scientific">Carboxylicivirga linearis</name>
    <dbReference type="NCBI Taxonomy" id="1628157"/>
    <lineage>
        <taxon>Bacteria</taxon>
        <taxon>Pseudomonadati</taxon>
        <taxon>Bacteroidota</taxon>
        <taxon>Bacteroidia</taxon>
        <taxon>Marinilabiliales</taxon>
        <taxon>Marinilabiliaceae</taxon>
        <taxon>Carboxylicivirga</taxon>
    </lineage>
</organism>
<keyword evidence="3 8" id="KW-0436">Ligase</keyword>
<reference evidence="10 11" key="1">
    <citation type="journal article" date="2015" name="Int. J. Syst. Evol. Microbiol.">
        <title>Carboxylicivirga linearis sp. nov., isolated from a sea cucumber culture pond.</title>
        <authorList>
            <person name="Wang F.Q."/>
            <person name="Zhou Y.X."/>
            <person name="Lin X.Z."/>
            <person name="Chen G.J."/>
            <person name="Du Z.J."/>
        </authorList>
    </citation>
    <scope>NUCLEOTIDE SEQUENCE [LARGE SCALE GENOMIC DNA]</scope>
    <source>
        <strain evidence="10 11">FB218</strain>
    </source>
</reference>
<sequence length="442" mass="51339">MLDLTPRNVLKILEDKCGLSVHQAVLVAVSGGADSMALLHLLKNRRINISAAHCNFNLRGEESDGDQQLVEEYCEQHEIKLYIKSFDTNYYAKENKVSIEMAARELRYDWFNSLMDDHQFEALITGHHGNDSIETFFLNLVRGTGVKGLSGIQYRNGNVLRPLLDFSRHQIEEYCNQYQIPFRYDSSNSDVKYLRNKIRHEVIPVLEQMNPSFFRTMLNNMEHLQEAEMLLQEVVERFNAEVLVDEHDKVLIPISKLNLYAEKKTILFEVLRPYGFNASVVDDVVCHLDGISGKQFFSETHRLIKDRHNLLVMPIEDITVDHFWLEEGETDLPIKVEAKIYTKPGDFSFSTNPRLIHLDADLVDLPLLFRKWQEGDRFMPLGMSQYKKVSDFFIDNKFSLADKEETWIAISGEDIVWIAGHRIDDRFKITKRTKHILEVKLG</sequence>
<evidence type="ECO:0000256" key="5">
    <source>
        <dbReference type="ARBA" id="ARBA00022741"/>
    </source>
</evidence>
<evidence type="ECO:0000313" key="11">
    <source>
        <dbReference type="Proteomes" id="UP000708576"/>
    </source>
</evidence>
<accession>A0ABS5JVQ5</accession>
<comment type="catalytic activity">
    <reaction evidence="7 8">
        <text>cytidine(34) in tRNA(Ile2) + L-lysine + ATP = lysidine(34) in tRNA(Ile2) + AMP + diphosphate + H(+)</text>
        <dbReference type="Rhea" id="RHEA:43744"/>
        <dbReference type="Rhea" id="RHEA-COMP:10625"/>
        <dbReference type="Rhea" id="RHEA-COMP:10670"/>
        <dbReference type="ChEBI" id="CHEBI:15378"/>
        <dbReference type="ChEBI" id="CHEBI:30616"/>
        <dbReference type="ChEBI" id="CHEBI:32551"/>
        <dbReference type="ChEBI" id="CHEBI:33019"/>
        <dbReference type="ChEBI" id="CHEBI:82748"/>
        <dbReference type="ChEBI" id="CHEBI:83665"/>
        <dbReference type="ChEBI" id="CHEBI:456215"/>
        <dbReference type="EC" id="6.3.4.19"/>
    </reaction>
</comment>
<dbReference type="CDD" id="cd01992">
    <property type="entry name" value="TilS_N"/>
    <property type="match status" value="1"/>
</dbReference>
<feature type="domain" description="Lysidine-tRNA(Ile) synthetase C-terminal" evidence="9">
    <location>
        <begin position="367"/>
        <end position="439"/>
    </location>
</feature>
<comment type="domain">
    <text evidence="8">The N-terminal region contains the highly conserved SGGXDS motif, predicted to be a P-loop motif involved in ATP binding.</text>
</comment>
<comment type="caution">
    <text evidence="10">The sequence shown here is derived from an EMBL/GenBank/DDBJ whole genome shotgun (WGS) entry which is preliminary data.</text>
</comment>
<dbReference type="Pfam" id="PF01171">
    <property type="entry name" value="ATP_bind_3"/>
    <property type="match status" value="1"/>
</dbReference>
<dbReference type="RefSeq" id="WP_212216228.1">
    <property type="nucleotide sequence ID" value="NZ_JAGUCO010000007.1"/>
</dbReference>
<keyword evidence="6 8" id="KW-0067">ATP-binding</keyword>
<keyword evidence="11" id="KW-1185">Reference proteome</keyword>
<dbReference type="SMART" id="SM00977">
    <property type="entry name" value="TilS_C"/>
    <property type="match status" value="1"/>
</dbReference>
<dbReference type="InterPro" id="IPR011063">
    <property type="entry name" value="TilS/TtcA_N"/>
</dbReference>
<evidence type="ECO:0000256" key="3">
    <source>
        <dbReference type="ARBA" id="ARBA00022598"/>
    </source>
</evidence>
<dbReference type="Proteomes" id="UP000708576">
    <property type="component" value="Unassembled WGS sequence"/>
</dbReference>
<dbReference type="NCBIfam" id="TIGR02433">
    <property type="entry name" value="lysidine_TilS_C"/>
    <property type="match status" value="1"/>
</dbReference>
<dbReference type="SUPFAM" id="SSF56037">
    <property type="entry name" value="PheT/TilS domain"/>
    <property type="match status" value="1"/>
</dbReference>
<evidence type="ECO:0000256" key="4">
    <source>
        <dbReference type="ARBA" id="ARBA00022694"/>
    </source>
</evidence>
<dbReference type="InterPro" id="IPR012795">
    <property type="entry name" value="tRNA_Ile_lys_synt_N"/>
</dbReference>
<dbReference type="SUPFAM" id="SSF52402">
    <property type="entry name" value="Adenine nucleotide alpha hydrolases-like"/>
    <property type="match status" value="1"/>
</dbReference>
<evidence type="ECO:0000256" key="7">
    <source>
        <dbReference type="ARBA" id="ARBA00048539"/>
    </source>
</evidence>
<evidence type="ECO:0000313" key="10">
    <source>
        <dbReference type="EMBL" id="MBS2098987.1"/>
    </source>
</evidence>
<evidence type="ECO:0000256" key="1">
    <source>
        <dbReference type="ARBA" id="ARBA00004496"/>
    </source>
</evidence>
<comment type="subcellular location">
    <subcellularLocation>
        <location evidence="1 8">Cytoplasm</location>
    </subcellularLocation>
</comment>
<evidence type="ECO:0000256" key="2">
    <source>
        <dbReference type="ARBA" id="ARBA00022490"/>
    </source>
</evidence>
<dbReference type="Gene3D" id="3.40.50.620">
    <property type="entry name" value="HUPs"/>
    <property type="match status" value="1"/>
</dbReference>
<dbReference type="EMBL" id="JAGUCO010000007">
    <property type="protein sequence ID" value="MBS2098987.1"/>
    <property type="molecule type" value="Genomic_DNA"/>
</dbReference>
<name>A0ABS5JVQ5_9BACT</name>
<evidence type="ECO:0000256" key="8">
    <source>
        <dbReference type="HAMAP-Rule" id="MF_01161"/>
    </source>
</evidence>
<gene>
    <name evidence="8 10" type="primary">tilS</name>
    <name evidence="10" type="ORF">KEM10_11915</name>
</gene>
<dbReference type="GO" id="GO:0032267">
    <property type="term" value="F:tRNA(Ile)-lysidine synthase activity"/>
    <property type="evidence" value="ECO:0007669"/>
    <property type="project" value="UniProtKB-EC"/>
</dbReference>
<evidence type="ECO:0000259" key="9">
    <source>
        <dbReference type="SMART" id="SM00977"/>
    </source>
</evidence>
<feature type="binding site" evidence="8">
    <location>
        <begin position="30"/>
        <end position="35"/>
    </location>
    <ligand>
        <name>ATP</name>
        <dbReference type="ChEBI" id="CHEBI:30616"/>
    </ligand>
</feature>
<dbReference type="EC" id="6.3.4.19" evidence="8"/>
<comment type="function">
    <text evidence="8">Ligates lysine onto the cytidine present at position 34 of the AUA codon-specific tRNA(Ile) that contains the anticodon CAU, in an ATP-dependent manner. Cytidine is converted to lysidine, thus changing the amino acid specificity of the tRNA from methionine to isoleucine.</text>
</comment>
<evidence type="ECO:0000256" key="6">
    <source>
        <dbReference type="ARBA" id="ARBA00022840"/>
    </source>
</evidence>
<dbReference type="NCBIfam" id="TIGR02432">
    <property type="entry name" value="lysidine_TilS_N"/>
    <property type="match status" value="1"/>
</dbReference>
<comment type="similarity">
    <text evidence="8">Belongs to the tRNA(Ile)-lysidine synthase family.</text>
</comment>
<dbReference type="InterPro" id="IPR012796">
    <property type="entry name" value="Lysidine-tRNA-synth_C"/>
</dbReference>
<dbReference type="InterPro" id="IPR012094">
    <property type="entry name" value="tRNA_Ile_lys_synt"/>
</dbReference>
<dbReference type="HAMAP" id="MF_01161">
    <property type="entry name" value="tRNA_Ile_lys_synt"/>
    <property type="match status" value="1"/>
</dbReference>
<protein>
    <recommendedName>
        <fullName evidence="8">tRNA(Ile)-lysidine synthase</fullName>
        <ecNumber evidence="8">6.3.4.19</ecNumber>
    </recommendedName>
    <alternativeName>
        <fullName evidence="8">tRNA(Ile)-2-lysyl-cytidine synthase</fullName>
    </alternativeName>
    <alternativeName>
        <fullName evidence="8">tRNA(Ile)-lysidine synthetase</fullName>
    </alternativeName>
</protein>
<dbReference type="PANTHER" id="PTHR43033">
    <property type="entry name" value="TRNA(ILE)-LYSIDINE SYNTHASE-RELATED"/>
    <property type="match status" value="1"/>
</dbReference>